<dbReference type="Proteomes" id="UP001500604">
    <property type="component" value="Unassembled WGS sequence"/>
</dbReference>
<name>A0ABP8V0H2_9GAMM</name>
<gene>
    <name evidence="2" type="ORF">GCM10023116_19720</name>
</gene>
<dbReference type="EMBL" id="BAABFL010000263">
    <property type="protein sequence ID" value="GAA4649693.1"/>
    <property type="molecule type" value="Genomic_DNA"/>
</dbReference>
<evidence type="ECO:0000313" key="2">
    <source>
        <dbReference type="EMBL" id="GAA4649693.1"/>
    </source>
</evidence>
<comment type="caution">
    <text evidence="2">The sequence shown here is derived from an EMBL/GenBank/DDBJ whole genome shotgun (WGS) entry which is preliminary data.</text>
</comment>
<dbReference type="RefSeq" id="WP_345195661.1">
    <property type="nucleotide sequence ID" value="NZ_BAABFL010000263.1"/>
</dbReference>
<accession>A0ABP8V0H2</accession>
<evidence type="ECO:0000259" key="1">
    <source>
        <dbReference type="Pfam" id="PF08378"/>
    </source>
</evidence>
<evidence type="ECO:0000313" key="3">
    <source>
        <dbReference type="Proteomes" id="UP001500604"/>
    </source>
</evidence>
<dbReference type="InterPro" id="IPR011528">
    <property type="entry name" value="NERD"/>
</dbReference>
<sequence>MAGLVSPPLNEIPKLRQPLTAGEKETLNFLVKHLPHTWEIYIQPHMNGLCPDFVLLNPWVGIIILEVKDWNLKSMDYRWEGHGNNPPKLIATNNQGKTFKLKSPYDQLMHYKEEILELYLP</sequence>
<organism evidence="2 3">
    <name type="scientific">Kistimonas scapharcae</name>
    <dbReference type="NCBI Taxonomy" id="1036133"/>
    <lineage>
        <taxon>Bacteria</taxon>
        <taxon>Pseudomonadati</taxon>
        <taxon>Pseudomonadota</taxon>
        <taxon>Gammaproteobacteria</taxon>
        <taxon>Oceanospirillales</taxon>
        <taxon>Endozoicomonadaceae</taxon>
        <taxon>Kistimonas</taxon>
    </lineage>
</organism>
<keyword evidence="3" id="KW-1185">Reference proteome</keyword>
<reference evidence="3" key="1">
    <citation type="journal article" date="2019" name="Int. J. Syst. Evol. Microbiol.">
        <title>The Global Catalogue of Microorganisms (GCM) 10K type strain sequencing project: providing services to taxonomists for standard genome sequencing and annotation.</title>
        <authorList>
            <consortium name="The Broad Institute Genomics Platform"/>
            <consortium name="The Broad Institute Genome Sequencing Center for Infectious Disease"/>
            <person name="Wu L."/>
            <person name="Ma J."/>
        </authorList>
    </citation>
    <scope>NUCLEOTIDE SEQUENCE [LARGE SCALE GENOMIC DNA]</scope>
    <source>
        <strain evidence="3">JCM 17805</strain>
    </source>
</reference>
<protein>
    <recommendedName>
        <fullName evidence="1">NERD domain-containing protein</fullName>
    </recommendedName>
</protein>
<proteinExistence type="predicted"/>
<dbReference type="Pfam" id="PF08378">
    <property type="entry name" value="NERD"/>
    <property type="match status" value="1"/>
</dbReference>
<feature type="domain" description="NERD" evidence="1">
    <location>
        <begin position="21"/>
        <end position="115"/>
    </location>
</feature>